<dbReference type="SUPFAM" id="SSF53254">
    <property type="entry name" value="Phosphoglycerate mutase-like"/>
    <property type="match status" value="1"/>
</dbReference>
<dbReference type="InterPro" id="IPR013078">
    <property type="entry name" value="His_Pase_superF_clade-1"/>
</dbReference>
<dbReference type="SMART" id="SM00855">
    <property type="entry name" value="PGAM"/>
    <property type="match status" value="1"/>
</dbReference>
<organism evidence="3 4">
    <name type="scientific">Chryseobacterium oleae</name>
    <dbReference type="NCBI Taxonomy" id="491207"/>
    <lineage>
        <taxon>Bacteria</taxon>
        <taxon>Pseudomonadati</taxon>
        <taxon>Bacteroidota</taxon>
        <taxon>Flavobacteriia</taxon>
        <taxon>Flavobacteriales</taxon>
        <taxon>Weeksellaceae</taxon>
        <taxon>Chryseobacterium group</taxon>
        <taxon>Chryseobacterium</taxon>
    </lineage>
</organism>
<evidence type="ECO:0000313" key="4">
    <source>
        <dbReference type="Proteomes" id="UP000198769"/>
    </source>
</evidence>
<evidence type="ECO:0000256" key="1">
    <source>
        <dbReference type="PIRSR" id="PIRSR613078-1"/>
    </source>
</evidence>
<feature type="binding site" evidence="2">
    <location>
        <position position="87"/>
    </location>
    <ligand>
        <name>substrate</name>
    </ligand>
</feature>
<dbReference type="Gene3D" id="3.40.50.1240">
    <property type="entry name" value="Phosphoglycerate mutase-like"/>
    <property type="match status" value="1"/>
</dbReference>
<feature type="active site" description="Proton donor/acceptor" evidence="1">
    <location>
        <position position="114"/>
    </location>
</feature>
<feature type="active site" description="Tele-phosphohistidine intermediate" evidence="1">
    <location>
        <position position="39"/>
    </location>
</feature>
<name>A0A1I5CDI9_CHROL</name>
<keyword evidence="4" id="KW-1185">Reference proteome</keyword>
<dbReference type="CDD" id="cd07067">
    <property type="entry name" value="HP_PGM_like"/>
    <property type="match status" value="1"/>
</dbReference>
<proteinExistence type="predicted"/>
<dbReference type="EMBL" id="FOVD01000009">
    <property type="protein sequence ID" value="SFN85069.1"/>
    <property type="molecule type" value="Genomic_DNA"/>
</dbReference>
<dbReference type="InterPro" id="IPR029033">
    <property type="entry name" value="His_PPase_superfam"/>
</dbReference>
<reference evidence="4" key="1">
    <citation type="submission" date="2016-10" db="EMBL/GenBank/DDBJ databases">
        <authorList>
            <person name="Varghese N."/>
            <person name="Submissions S."/>
        </authorList>
    </citation>
    <scope>NUCLEOTIDE SEQUENCE [LARGE SCALE GENOMIC DNA]</scope>
    <source>
        <strain evidence="4">DSM 25575</strain>
    </source>
</reference>
<evidence type="ECO:0000256" key="2">
    <source>
        <dbReference type="PIRSR" id="PIRSR613078-2"/>
    </source>
</evidence>
<dbReference type="Proteomes" id="UP000198769">
    <property type="component" value="Unassembled WGS sequence"/>
</dbReference>
<evidence type="ECO:0000313" key="3">
    <source>
        <dbReference type="EMBL" id="SFN85069.1"/>
    </source>
</evidence>
<protein>
    <submittedName>
        <fullName evidence="3">Phosphohistidine phosphatase</fullName>
    </submittedName>
</protein>
<dbReference type="PANTHER" id="PTHR47623">
    <property type="entry name" value="OS09G0287300 PROTEIN"/>
    <property type="match status" value="1"/>
</dbReference>
<sequence length="188" mass="21834">MILFITQFFYENHVLFHYFFYNFNLPKNENMKKLILVRHAKSDWPEETEDFDRPLADKGLKDAMNMSRFMKSNNISIDHFVSSPAVRALNTCKIFNQTYQLKVATEDKLYNPSERNFESVIYDLDDSVGSVALFSHNNGISNFANSISEDIFHFPTCGVAGFEIDCNSWSEFDGAKKKLLFFYEPGKI</sequence>
<dbReference type="PANTHER" id="PTHR47623:SF1">
    <property type="entry name" value="OS09G0287300 PROTEIN"/>
    <property type="match status" value="1"/>
</dbReference>
<accession>A0A1I5CDI9</accession>
<dbReference type="AlphaFoldDB" id="A0A1I5CDI9"/>
<dbReference type="Pfam" id="PF00300">
    <property type="entry name" value="His_Phos_1"/>
    <property type="match status" value="1"/>
</dbReference>
<gene>
    <name evidence="3" type="ORF">SAMN05421594_4468</name>
</gene>